<feature type="transmembrane region" description="Helical" evidence="1">
    <location>
        <begin position="140"/>
        <end position="159"/>
    </location>
</feature>
<gene>
    <name evidence="2" type="ORF">GCM10010196_01040</name>
</gene>
<keyword evidence="1" id="KW-1133">Transmembrane helix</keyword>
<accession>A0A918C8M8</accession>
<dbReference type="Proteomes" id="UP000610303">
    <property type="component" value="Unassembled WGS sequence"/>
</dbReference>
<evidence type="ECO:0000313" key="2">
    <source>
        <dbReference type="EMBL" id="GGR12400.1"/>
    </source>
</evidence>
<keyword evidence="1" id="KW-0812">Transmembrane</keyword>
<proteinExistence type="predicted"/>
<keyword evidence="3" id="KW-1185">Reference proteome</keyword>
<protein>
    <submittedName>
        <fullName evidence="2">Uncharacterized protein</fullName>
    </submittedName>
</protein>
<organism evidence="2 3">
    <name type="scientific">Agromyces mediolanus</name>
    <name type="common">Corynebacterium mediolanum</name>
    <dbReference type="NCBI Taxonomy" id="41986"/>
    <lineage>
        <taxon>Bacteria</taxon>
        <taxon>Bacillati</taxon>
        <taxon>Actinomycetota</taxon>
        <taxon>Actinomycetes</taxon>
        <taxon>Micrococcales</taxon>
        <taxon>Microbacteriaceae</taxon>
        <taxon>Agromyces</taxon>
    </lineage>
</organism>
<keyword evidence="1" id="KW-0472">Membrane</keyword>
<name>A0A918C8M8_AGRME</name>
<reference evidence="2" key="2">
    <citation type="submission" date="2020-09" db="EMBL/GenBank/DDBJ databases">
        <authorList>
            <person name="Sun Q."/>
            <person name="Ohkuma M."/>
        </authorList>
    </citation>
    <scope>NUCLEOTIDE SEQUENCE</scope>
    <source>
        <strain evidence="2">JCM 3346</strain>
    </source>
</reference>
<evidence type="ECO:0000256" key="1">
    <source>
        <dbReference type="SAM" id="Phobius"/>
    </source>
</evidence>
<feature type="transmembrane region" description="Helical" evidence="1">
    <location>
        <begin position="9"/>
        <end position="29"/>
    </location>
</feature>
<sequence length="164" mass="17588">MTRTALLHLIIRVLGTALVVVLLSAPLWVPGWGPGLIGEIAVVPFPGNAAIIGGFLALVALYCLTLQRLVRRAGAGSGASVWWMFAIPANFVEDFFIIHRVAAAVAPRTGTAALRWWRLLGYGWCALQIVSLLPGEAGQAGGALAILLWLAQWVLTLSISRRLR</sequence>
<evidence type="ECO:0000313" key="3">
    <source>
        <dbReference type="Proteomes" id="UP000610303"/>
    </source>
</evidence>
<reference evidence="2" key="1">
    <citation type="journal article" date="2014" name="Int. J. Syst. Evol. Microbiol.">
        <title>Complete genome sequence of Corynebacterium casei LMG S-19264T (=DSM 44701T), isolated from a smear-ripened cheese.</title>
        <authorList>
            <consortium name="US DOE Joint Genome Institute (JGI-PGF)"/>
            <person name="Walter F."/>
            <person name="Albersmeier A."/>
            <person name="Kalinowski J."/>
            <person name="Ruckert C."/>
        </authorList>
    </citation>
    <scope>NUCLEOTIDE SEQUENCE</scope>
    <source>
        <strain evidence="2">JCM 3346</strain>
    </source>
</reference>
<dbReference type="RefSeq" id="WP_229781469.1">
    <property type="nucleotide sequence ID" value="NZ_BMRJ01000001.1"/>
</dbReference>
<dbReference type="EMBL" id="BMRJ01000001">
    <property type="protein sequence ID" value="GGR12400.1"/>
    <property type="molecule type" value="Genomic_DNA"/>
</dbReference>
<comment type="caution">
    <text evidence="2">The sequence shown here is derived from an EMBL/GenBank/DDBJ whole genome shotgun (WGS) entry which is preliminary data.</text>
</comment>
<dbReference type="AlphaFoldDB" id="A0A918C8M8"/>
<feature type="transmembrane region" description="Helical" evidence="1">
    <location>
        <begin position="41"/>
        <end position="64"/>
    </location>
</feature>